<gene>
    <name evidence="1" type="ORF">T440DRAFT_423219</name>
</gene>
<name>A0A6A7B8T5_9PLEO</name>
<organism evidence="1 2">
    <name type="scientific">Plenodomus tracheiphilus IPT5</name>
    <dbReference type="NCBI Taxonomy" id="1408161"/>
    <lineage>
        <taxon>Eukaryota</taxon>
        <taxon>Fungi</taxon>
        <taxon>Dikarya</taxon>
        <taxon>Ascomycota</taxon>
        <taxon>Pezizomycotina</taxon>
        <taxon>Dothideomycetes</taxon>
        <taxon>Pleosporomycetidae</taxon>
        <taxon>Pleosporales</taxon>
        <taxon>Pleosporineae</taxon>
        <taxon>Leptosphaeriaceae</taxon>
        <taxon>Plenodomus</taxon>
    </lineage>
</organism>
<evidence type="ECO:0000313" key="2">
    <source>
        <dbReference type="Proteomes" id="UP000799423"/>
    </source>
</evidence>
<dbReference type="Proteomes" id="UP000799423">
    <property type="component" value="Unassembled WGS sequence"/>
</dbReference>
<dbReference type="OrthoDB" id="3750348at2759"/>
<evidence type="ECO:0000313" key="1">
    <source>
        <dbReference type="EMBL" id="KAF2851117.1"/>
    </source>
</evidence>
<reference evidence="1" key="1">
    <citation type="submission" date="2020-01" db="EMBL/GenBank/DDBJ databases">
        <authorList>
            <consortium name="DOE Joint Genome Institute"/>
            <person name="Haridas S."/>
            <person name="Albert R."/>
            <person name="Binder M."/>
            <person name="Bloem J."/>
            <person name="Labutti K."/>
            <person name="Salamov A."/>
            <person name="Andreopoulos B."/>
            <person name="Baker S.E."/>
            <person name="Barry K."/>
            <person name="Bills G."/>
            <person name="Bluhm B.H."/>
            <person name="Cannon C."/>
            <person name="Castanera R."/>
            <person name="Culley D.E."/>
            <person name="Daum C."/>
            <person name="Ezra D."/>
            <person name="Gonzalez J.B."/>
            <person name="Henrissat B."/>
            <person name="Kuo A."/>
            <person name="Liang C."/>
            <person name="Lipzen A."/>
            <person name="Lutzoni F."/>
            <person name="Magnuson J."/>
            <person name="Mondo S."/>
            <person name="Nolan M."/>
            <person name="Ohm R."/>
            <person name="Pangilinan J."/>
            <person name="Park H.-J."/>
            <person name="Ramirez L."/>
            <person name="Alfaro M."/>
            <person name="Sun H."/>
            <person name="Tritt A."/>
            <person name="Yoshinaga Y."/>
            <person name="Zwiers L.-H."/>
            <person name="Turgeon B.G."/>
            <person name="Goodwin S.B."/>
            <person name="Spatafora J.W."/>
            <person name="Crous P.W."/>
            <person name="Grigoriev I.V."/>
        </authorList>
    </citation>
    <scope>NUCLEOTIDE SEQUENCE</scope>
    <source>
        <strain evidence="1">IPT5</strain>
    </source>
</reference>
<dbReference type="AlphaFoldDB" id="A0A6A7B8T5"/>
<proteinExistence type="predicted"/>
<protein>
    <submittedName>
        <fullName evidence="1">Uncharacterized protein</fullName>
    </submittedName>
</protein>
<feature type="non-terminal residue" evidence="1">
    <location>
        <position position="228"/>
    </location>
</feature>
<sequence length="228" mass="25717">MSQSASPPPIITTVNYTLSWTHLDNPSDTTFTTSHFDLCNCPHFNEQQPQQQDHIYTRYTCSPPIITFPPPTDQQWVLQTPQIPFNILRPATQAEQTRRQQLDLGDTELQHALDPQPQPQPQTILLLTGPSPRGRYQSQATLLYLQTLPLHTLQTISSLTLLAQPYEEDVNPSSCTPAFTQLANYIVHSLSAFKTLYLCAWDEAMTLRREVCVFGVLLRKGGVSVVVE</sequence>
<keyword evidence="2" id="KW-1185">Reference proteome</keyword>
<accession>A0A6A7B8T5</accession>
<dbReference type="EMBL" id="MU006303">
    <property type="protein sequence ID" value="KAF2851117.1"/>
    <property type="molecule type" value="Genomic_DNA"/>
</dbReference>